<evidence type="ECO:0000256" key="1">
    <source>
        <dbReference type="SAM" id="Phobius"/>
    </source>
</evidence>
<name>A4BEU1_9GAMM</name>
<organism evidence="2 3">
    <name type="scientific">Reinekea blandensis MED297</name>
    <dbReference type="NCBI Taxonomy" id="314283"/>
    <lineage>
        <taxon>Bacteria</taxon>
        <taxon>Pseudomonadati</taxon>
        <taxon>Pseudomonadota</taxon>
        <taxon>Gammaproteobacteria</taxon>
        <taxon>Oceanospirillales</taxon>
        <taxon>Saccharospirillaceae</taxon>
        <taxon>Reinekea</taxon>
    </lineage>
</organism>
<keyword evidence="1" id="KW-0472">Membrane</keyword>
<protein>
    <submittedName>
        <fullName evidence="2">Uncharacterized protein</fullName>
    </submittedName>
</protein>
<proteinExistence type="predicted"/>
<keyword evidence="3" id="KW-1185">Reference proteome</keyword>
<reference evidence="2 3" key="1">
    <citation type="submission" date="2006-02" db="EMBL/GenBank/DDBJ databases">
        <authorList>
            <person name="Pinhassi J."/>
            <person name="Pedros-Alio C."/>
            <person name="Ferriera S."/>
            <person name="Johnson J."/>
            <person name="Kravitz S."/>
            <person name="Halpern A."/>
            <person name="Remington K."/>
            <person name="Beeson K."/>
            <person name="Tran B."/>
            <person name="Rogers Y.-H."/>
            <person name="Friedman R."/>
            <person name="Venter J.C."/>
        </authorList>
    </citation>
    <scope>NUCLEOTIDE SEQUENCE [LARGE SCALE GENOMIC DNA]</scope>
    <source>
        <strain evidence="2 3">MED297</strain>
    </source>
</reference>
<gene>
    <name evidence="2" type="ORF">MED297_18348</name>
</gene>
<keyword evidence="1" id="KW-1133">Transmembrane helix</keyword>
<feature type="transmembrane region" description="Helical" evidence="1">
    <location>
        <begin position="5"/>
        <end position="21"/>
    </location>
</feature>
<dbReference type="RefSeq" id="WP_008044156.1">
    <property type="nucleotide sequence ID" value="NZ_CH724151.1"/>
</dbReference>
<dbReference type="Proteomes" id="UP000005953">
    <property type="component" value="Unassembled WGS sequence"/>
</dbReference>
<keyword evidence="1" id="KW-0812">Transmembrane</keyword>
<dbReference type="STRING" id="314283.MED297_18348"/>
<comment type="caution">
    <text evidence="2">The sequence shown here is derived from an EMBL/GenBank/DDBJ whole genome shotgun (WGS) entry which is preliminary data.</text>
</comment>
<dbReference type="AlphaFoldDB" id="A4BEU1"/>
<dbReference type="HOGENOM" id="CLU_2438647_0_0_6"/>
<dbReference type="EMBL" id="AAOE01000011">
    <property type="protein sequence ID" value="EAR09276.1"/>
    <property type="molecule type" value="Genomic_DNA"/>
</dbReference>
<accession>A4BEU1</accession>
<evidence type="ECO:0000313" key="2">
    <source>
        <dbReference type="EMBL" id="EAR09276.1"/>
    </source>
</evidence>
<sequence length="90" mass="10490">MEIYWLGLTLFLFFFVQAPLYTGPLYWISFLVLTYVFTFPGGPAQSIHRRLKERRHQPRVPCAHCQQLINAQDVICAPCKLELSLGARHR</sequence>
<feature type="transmembrane region" description="Helical" evidence="1">
    <location>
        <begin position="27"/>
        <end position="47"/>
    </location>
</feature>
<evidence type="ECO:0000313" key="3">
    <source>
        <dbReference type="Proteomes" id="UP000005953"/>
    </source>
</evidence>